<protein>
    <submittedName>
        <fullName evidence="3">Membrane-bound polysaccharide biosynthesis protein</fullName>
    </submittedName>
</protein>
<evidence type="ECO:0000313" key="4">
    <source>
        <dbReference type="Proteomes" id="UP000644020"/>
    </source>
</evidence>
<evidence type="ECO:0000256" key="2">
    <source>
        <dbReference type="SAM" id="Phobius"/>
    </source>
</evidence>
<dbReference type="PANTHER" id="PTHR32309:SF31">
    <property type="entry name" value="CAPSULAR EXOPOLYSACCHARIDE FAMILY"/>
    <property type="match status" value="1"/>
</dbReference>
<feature type="transmembrane region" description="Helical" evidence="2">
    <location>
        <begin position="21"/>
        <end position="40"/>
    </location>
</feature>
<accession>A0A918T483</accession>
<evidence type="ECO:0000256" key="1">
    <source>
        <dbReference type="SAM" id="MobiDB-lite"/>
    </source>
</evidence>
<feature type="region of interest" description="Disordered" evidence="1">
    <location>
        <begin position="431"/>
        <end position="458"/>
    </location>
</feature>
<feature type="transmembrane region" description="Helical" evidence="2">
    <location>
        <begin position="231"/>
        <end position="252"/>
    </location>
</feature>
<organism evidence="3 4">
    <name type="scientific">Streptomyces termitum</name>
    <dbReference type="NCBI Taxonomy" id="67368"/>
    <lineage>
        <taxon>Bacteria</taxon>
        <taxon>Bacillati</taxon>
        <taxon>Actinomycetota</taxon>
        <taxon>Actinomycetes</taxon>
        <taxon>Kitasatosporales</taxon>
        <taxon>Streptomycetaceae</taxon>
        <taxon>Streptomyces</taxon>
    </lineage>
</organism>
<keyword evidence="2" id="KW-0472">Membrane</keyword>
<dbReference type="AlphaFoldDB" id="A0A918T483"/>
<sequence>MSDDTIRLVTLGRIVRRRGRLLLLLALAGALAGYGASLLFPPRYTTSVSVLLPGAWEERELLTQAQVATSSVVLDRTAGALGPDGTDGEELKDRVTAEIADGNIIRITGTADSPEKAQRLSDRTAREFIAFTTRILGNGADPEATTRLDALRQTVERTSRRVTELADAADPGRTVESVQARTELEKLRTALHDAVTKLDQADPAAGRTGRTSLVVMGAAARPTGEAPPTRIQLVAAGALLFFLLAVGGHLAAARVSRRLRTEPEIAAALGTALLGTVEVPADRSADRSAGGGPGAVLRRLLGTDTRWDVPAPKASGGEADRRVRYRRVSARLRNRLPVPGPLLVVVPEGDATGRRAAGLLLAETGEELTARVAEVPVGRPMVPDRDGESGALVVLGAGQWTGSELTAVAEACADAGHELVGVVVAGQVRERAARPARRSRSSAAPAAPVGDDTKEGAR</sequence>
<reference evidence="3" key="2">
    <citation type="submission" date="2020-09" db="EMBL/GenBank/DDBJ databases">
        <authorList>
            <person name="Sun Q."/>
            <person name="Ohkuma M."/>
        </authorList>
    </citation>
    <scope>NUCLEOTIDE SEQUENCE</scope>
    <source>
        <strain evidence="3">JCM 4518</strain>
    </source>
</reference>
<dbReference type="EMBL" id="BMUL01000008">
    <property type="protein sequence ID" value="GHA88714.1"/>
    <property type="molecule type" value="Genomic_DNA"/>
</dbReference>
<proteinExistence type="predicted"/>
<gene>
    <name evidence="3" type="ORF">GCM10010305_35470</name>
</gene>
<evidence type="ECO:0000313" key="3">
    <source>
        <dbReference type="EMBL" id="GHA88714.1"/>
    </source>
</evidence>
<keyword evidence="2" id="KW-0812">Transmembrane</keyword>
<dbReference type="PANTHER" id="PTHR32309">
    <property type="entry name" value="TYROSINE-PROTEIN KINASE"/>
    <property type="match status" value="1"/>
</dbReference>
<keyword evidence="2" id="KW-1133">Transmembrane helix</keyword>
<comment type="caution">
    <text evidence="3">The sequence shown here is derived from an EMBL/GenBank/DDBJ whole genome shotgun (WGS) entry which is preliminary data.</text>
</comment>
<name>A0A918T483_9ACTN</name>
<keyword evidence="4" id="KW-1185">Reference proteome</keyword>
<dbReference type="Proteomes" id="UP000644020">
    <property type="component" value="Unassembled WGS sequence"/>
</dbReference>
<dbReference type="InterPro" id="IPR050445">
    <property type="entry name" value="Bact_polysacc_biosynth/exp"/>
</dbReference>
<reference evidence="3" key="1">
    <citation type="journal article" date="2014" name="Int. J. Syst. Evol. Microbiol.">
        <title>Complete genome sequence of Corynebacterium casei LMG S-19264T (=DSM 44701T), isolated from a smear-ripened cheese.</title>
        <authorList>
            <consortium name="US DOE Joint Genome Institute (JGI-PGF)"/>
            <person name="Walter F."/>
            <person name="Albersmeier A."/>
            <person name="Kalinowski J."/>
            <person name="Ruckert C."/>
        </authorList>
    </citation>
    <scope>NUCLEOTIDE SEQUENCE</scope>
    <source>
        <strain evidence="3">JCM 4518</strain>
    </source>
</reference>
<dbReference type="RefSeq" id="WP_189978370.1">
    <property type="nucleotide sequence ID" value="NZ_BMUL01000008.1"/>
</dbReference>